<dbReference type="EC" id="1.17.4.1" evidence="2"/>
<dbReference type="AlphaFoldDB" id="A0A943HGT2"/>
<proteinExistence type="inferred from homology"/>
<dbReference type="GO" id="GO:0071897">
    <property type="term" value="P:DNA biosynthetic process"/>
    <property type="evidence" value="ECO:0007669"/>
    <property type="project" value="UniProtKB-KW"/>
</dbReference>
<name>A0A943HGT2_9FIRM</name>
<dbReference type="InterPro" id="IPR023806">
    <property type="entry name" value="CHP03905"/>
</dbReference>
<evidence type="ECO:0000259" key="6">
    <source>
        <dbReference type="Pfam" id="PF12637"/>
    </source>
</evidence>
<dbReference type="EMBL" id="JAGZGG010000003">
    <property type="protein sequence ID" value="MBS5331263.1"/>
    <property type="molecule type" value="Genomic_DNA"/>
</dbReference>
<dbReference type="GO" id="GO:0004748">
    <property type="term" value="F:ribonucleoside-diphosphate reductase activity, thioredoxin disulfide as acceptor"/>
    <property type="evidence" value="ECO:0007669"/>
    <property type="project" value="UniProtKB-EC"/>
</dbReference>
<evidence type="ECO:0000313" key="8">
    <source>
        <dbReference type="Proteomes" id="UP000759273"/>
    </source>
</evidence>
<evidence type="ECO:0000313" key="7">
    <source>
        <dbReference type="EMBL" id="MBS5331263.1"/>
    </source>
</evidence>
<keyword evidence="4" id="KW-0547">Nucleotide-binding</keyword>
<evidence type="ECO:0000256" key="2">
    <source>
        <dbReference type="ARBA" id="ARBA00012274"/>
    </source>
</evidence>
<dbReference type="InterPro" id="IPR024434">
    <property type="entry name" value="TSCPD_dom"/>
</dbReference>
<evidence type="ECO:0000256" key="3">
    <source>
        <dbReference type="ARBA" id="ARBA00022634"/>
    </source>
</evidence>
<comment type="catalytic activity">
    <reaction evidence="5">
        <text>a 2'-deoxyribonucleoside 5'-diphosphate + [thioredoxin]-disulfide + H2O = a ribonucleoside 5'-diphosphate + [thioredoxin]-dithiol</text>
        <dbReference type="Rhea" id="RHEA:23252"/>
        <dbReference type="Rhea" id="RHEA-COMP:10698"/>
        <dbReference type="Rhea" id="RHEA-COMP:10700"/>
        <dbReference type="ChEBI" id="CHEBI:15377"/>
        <dbReference type="ChEBI" id="CHEBI:29950"/>
        <dbReference type="ChEBI" id="CHEBI:50058"/>
        <dbReference type="ChEBI" id="CHEBI:57930"/>
        <dbReference type="ChEBI" id="CHEBI:73316"/>
        <dbReference type="EC" id="1.17.4.1"/>
    </reaction>
</comment>
<reference evidence="7" key="1">
    <citation type="submission" date="2021-02" db="EMBL/GenBank/DDBJ databases">
        <title>Infant gut strain persistence is associated with maternal origin, phylogeny, and functional potential including surface adhesion and iron acquisition.</title>
        <authorList>
            <person name="Lou Y.C."/>
        </authorList>
    </citation>
    <scope>NUCLEOTIDE SEQUENCE</scope>
    <source>
        <strain evidence="7">L3_101_000M1_dasL3_101_000M1_concoct_87</strain>
    </source>
</reference>
<evidence type="ECO:0000256" key="1">
    <source>
        <dbReference type="ARBA" id="ARBA00007405"/>
    </source>
</evidence>
<evidence type="ECO:0000256" key="5">
    <source>
        <dbReference type="ARBA" id="ARBA00047754"/>
    </source>
</evidence>
<feature type="domain" description="TSCPD" evidence="6">
    <location>
        <begin position="6"/>
        <end position="79"/>
    </location>
</feature>
<organism evidence="7 8">
    <name type="scientific">Subdoligranulum variabile</name>
    <dbReference type="NCBI Taxonomy" id="214851"/>
    <lineage>
        <taxon>Bacteria</taxon>
        <taxon>Bacillati</taxon>
        <taxon>Bacillota</taxon>
        <taxon>Clostridia</taxon>
        <taxon>Eubacteriales</taxon>
        <taxon>Oscillospiraceae</taxon>
        <taxon>Subdoligranulum</taxon>
    </lineage>
</organism>
<comment type="similarity">
    <text evidence="1">Belongs to the ribonucleoside diphosphate reductase class-2 family.</text>
</comment>
<comment type="caution">
    <text evidence="7">The sequence shown here is derived from an EMBL/GenBank/DDBJ whole genome shotgun (WGS) entry which is preliminary data.</text>
</comment>
<dbReference type="Pfam" id="PF12637">
    <property type="entry name" value="TSCPD"/>
    <property type="match status" value="1"/>
</dbReference>
<evidence type="ECO:0000256" key="4">
    <source>
        <dbReference type="ARBA" id="ARBA00022741"/>
    </source>
</evidence>
<gene>
    <name evidence="7" type="ORF">KHY36_01880</name>
</gene>
<protein>
    <recommendedName>
        <fullName evidence="2">ribonucleoside-diphosphate reductase</fullName>
        <ecNumber evidence="2">1.17.4.1</ecNumber>
    </recommendedName>
</protein>
<keyword evidence="3" id="KW-0237">DNA synthesis</keyword>
<accession>A0A943HGT2</accession>
<dbReference type="GO" id="GO:0000166">
    <property type="term" value="F:nucleotide binding"/>
    <property type="evidence" value="ECO:0007669"/>
    <property type="project" value="UniProtKB-KW"/>
</dbReference>
<sequence length="85" mass="9029">MTYTYNNKGTCSVRTVVELNDDHTIKSVQVLGGCDGNLKGIAKLLPGMKAEDAIARMEGTTCGRKPTSCPDQIAQALKGALAEMQ</sequence>
<dbReference type="NCBIfam" id="TIGR03905">
    <property type="entry name" value="TIGR03905_4_Cys"/>
    <property type="match status" value="1"/>
</dbReference>
<dbReference type="Proteomes" id="UP000759273">
    <property type="component" value="Unassembled WGS sequence"/>
</dbReference>